<evidence type="ECO:0000313" key="2">
    <source>
        <dbReference type="EMBL" id="ESE40942.1"/>
    </source>
</evidence>
<gene>
    <name evidence="2" type="ORF">SHD_2499</name>
</gene>
<name>A0ABP2Z3T7_9GAMM</name>
<evidence type="ECO:0008006" key="4">
    <source>
        <dbReference type="Google" id="ProtNLM"/>
    </source>
</evidence>
<protein>
    <recommendedName>
        <fullName evidence="4">DUF3624 domain-containing protein</fullName>
    </recommendedName>
</protein>
<feature type="transmembrane region" description="Helical" evidence="1">
    <location>
        <begin position="66"/>
        <end position="87"/>
    </location>
</feature>
<feature type="transmembrane region" description="Helical" evidence="1">
    <location>
        <begin position="36"/>
        <end position="54"/>
    </location>
</feature>
<dbReference type="Pfam" id="PF12292">
    <property type="entry name" value="DUF3624"/>
    <property type="match status" value="1"/>
</dbReference>
<reference evidence="2 3" key="1">
    <citation type="journal article" date="2013" name="Genome Announc.">
        <title>Draft Genome Sequence of Shewanella decolorationis S12, a Dye-Degrading Bacterium Isolated from a Wastewater Treatment Plant.</title>
        <authorList>
            <person name="Xu M."/>
            <person name="Fang Y."/>
            <person name="Liu J."/>
            <person name="Chen X."/>
            <person name="Sun G."/>
            <person name="Guo J."/>
            <person name="Hua Z."/>
            <person name="Tu Q."/>
            <person name="Wu L."/>
            <person name="Zhou J."/>
            <person name="Liu X."/>
        </authorList>
    </citation>
    <scope>NUCLEOTIDE SEQUENCE [LARGE SCALE GENOMIC DNA]</scope>
    <source>
        <strain evidence="2 3">S12</strain>
    </source>
</reference>
<comment type="caution">
    <text evidence="2">The sequence shown here is derived from an EMBL/GenBank/DDBJ whole genome shotgun (WGS) entry which is preliminary data.</text>
</comment>
<evidence type="ECO:0000313" key="3">
    <source>
        <dbReference type="Proteomes" id="UP000017548"/>
    </source>
</evidence>
<organism evidence="2 3">
    <name type="scientific">Shewanella decolorationis S12</name>
    <dbReference type="NCBI Taxonomy" id="1353536"/>
    <lineage>
        <taxon>Bacteria</taxon>
        <taxon>Pseudomonadati</taxon>
        <taxon>Pseudomonadota</taxon>
        <taxon>Gammaproteobacteria</taxon>
        <taxon>Alteromonadales</taxon>
        <taxon>Shewanellaceae</taxon>
        <taxon>Shewanella</taxon>
    </lineage>
</organism>
<proteinExistence type="predicted"/>
<evidence type="ECO:0000256" key="1">
    <source>
        <dbReference type="SAM" id="Phobius"/>
    </source>
</evidence>
<accession>A0ABP2Z3T7</accession>
<sequence>MISYAVTVTYWIKKLMACDDCNTSIFRQKIGRCKRCMWQLTLLSLVGWPLWWYLYSDAPREVNSIALLFFCSAFSGLLLLHLVVLVARRLLGRE</sequence>
<keyword evidence="1" id="KW-0812">Transmembrane</keyword>
<keyword evidence="1" id="KW-1133">Transmembrane helix</keyword>
<keyword evidence="1" id="KW-0472">Membrane</keyword>
<dbReference type="Proteomes" id="UP000017548">
    <property type="component" value="Unassembled WGS sequence"/>
</dbReference>
<dbReference type="EMBL" id="AXZL01000068">
    <property type="protein sequence ID" value="ESE40942.1"/>
    <property type="molecule type" value="Genomic_DNA"/>
</dbReference>
<keyword evidence="3" id="KW-1185">Reference proteome</keyword>
<dbReference type="InterPro" id="IPR022072">
    <property type="entry name" value="DUF3624"/>
</dbReference>